<proteinExistence type="predicted"/>
<evidence type="ECO:0000313" key="2">
    <source>
        <dbReference type="EMBL" id="GBP12433.1"/>
    </source>
</evidence>
<reference evidence="2 3" key="1">
    <citation type="journal article" date="2019" name="Commun. Biol.">
        <title>The bagworm genome reveals a unique fibroin gene that provides high tensile strength.</title>
        <authorList>
            <person name="Kono N."/>
            <person name="Nakamura H."/>
            <person name="Ohtoshi R."/>
            <person name="Tomita M."/>
            <person name="Numata K."/>
            <person name="Arakawa K."/>
        </authorList>
    </citation>
    <scope>NUCLEOTIDE SEQUENCE [LARGE SCALE GENOMIC DNA]</scope>
</reference>
<feature type="compositionally biased region" description="Pro residues" evidence="1">
    <location>
        <begin position="1"/>
        <end position="12"/>
    </location>
</feature>
<feature type="region of interest" description="Disordered" evidence="1">
    <location>
        <begin position="1"/>
        <end position="25"/>
    </location>
</feature>
<protein>
    <submittedName>
        <fullName evidence="2">Uncharacterized protein</fullName>
    </submittedName>
</protein>
<evidence type="ECO:0000313" key="3">
    <source>
        <dbReference type="Proteomes" id="UP000299102"/>
    </source>
</evidence>
<dbReference type="EMBL" id="BGZK01000051">
    <property type="protein sequence ID" value="GBP12433.1"/>
    <property type="molecule type" value="Genomic_DNA"/>
</dbReference>
<gene>
    <name evidence="2" type="ORF">EVAR_75844_1</name>
</gene>
<keyword evidence="3" id="KW-1185">Reference proteome</keyword>
<dbReference type="AlphaFoldDB" id="A0A4C1TD30"/>
<sequence length="84" mass="8843">MSAGSPGPPPRRPPNRAGCGGGRGARAARAPALIGADCVGNRRYPVPSPHPLPLYYGCQSGNTPYSYLYCYFITSPSYPSNKGK</sequence>
<evidence type="ECO:0000256" key="1">
    <source>
        <dbReference type="SAM" id="MobiDB-lite"/>
    </source>
</evidence>
<organism evidence="2 3">
    <name type="scientific">Eumeta variegata</name>
    <name type="common">Bagworm moth</name>
    <name type="synonym">Eumeta japonica</name>
    <dbReference type="NCBI Taxonomy" id="151549"/>
    <lineage>
        <taxon>Eukaryota</taxon>
        <taxon>Metazoa</taxon>
        <taxon>Ecdysozoa</taxon>
        <taxon>Arthropoda</taxon>
        <taxon>Hexapoda</taxon>
        <taxon>Insecta</taxon>
        <taxon>Pterygota</taxon>
        <taxon>Neoptera</taxon>
        <taxon>Endopterygota</taxon>
        <taxon>Lepidoptera</taxon>
        <taxon>Glossata</taxon>
        <taxon>Ditrysia</taxon>
        <taxon>Tineoidea</taxon>
        <taxon>Psychidae</taxon>
        <taxon>Oiketicinae</taxon>
        <taxon>Eumeta</taxon>
    </lineage>
</organism>
<accession>A0A4C1TD30</accession>
<name>A0A4C1TD30_EUMVA</name>
<comment type="caution">
    <text evidence="2">The sequence shown here is derived from an EMBL/GenBank/DDBJ whole genome shotgun (WGS) entry which is preliminary data.</text>
</comment>
<dbReference type="Proteomes" id="UP000299102">
    <property type="component" value="Unassembled WGS sequence"/>
</dbReference>